<feature type="region of interest" description="Disordered" evidence="2">
    <location>
        <begin position="559"/>
        <end position="593"/>
    </location>
</feature>
<feature type="compositionally biased region" description="Polar residues" evidence="2">
    <location>
        <begin position="461"/>
        <end position="470"/>
    </location>
</feature>
<dbReference type="Proteomes" id="UP000467105">
    <property type="component" value="Chromosome"/>
</dbReference>
<feature type="region of interest" description="Disordered" evidence="2">
    <location>
        <begin position="459"/>
        <end position="483"/>
    </location>
</feature>
<feature type="domain" description="PPE" evidence="3">
    <location>
        <begin position="1"/>
        <end position="162"/>
    </location>
</feature>
<protein>
    <recommendedName>
        <fullName evidence="7">PPE family protein</fullName>
    </recommendedName>
</protein>
<dbReference type="PANTHER" id="PTHR46766:SF1">
    <property type="entry name" value="GLUTAMINE-RICH PROTEIN 2"/>
    <property type="match status" value="1"/>
</dbReference>
<dbReference type="PANTHER" id="PTHR46766">
    <property type="entry name" value="GLUTAMINE-RICH PROTEIN 2"/>
    <property type="match status" value="1"/>
</dbReference>
<reference evidence="5 6" key="1">
    <citation type="journal article" date="2019" name="Emerg. Microbes Infect.">
        <title>Comprehensive subspecies identification of 175 nontuberculous mycobacteria species based on 7547 genomic profiles.</title>
        <authorList>
            <person name="Matsumoto Y."/>
            <person name="Kinjo T."/>
            <person name="Motooka D."/>
            <person name="Nabeya D."/>
            <person name="Jung N."/>
            <person name="Uechi K."/>
            <person name="Horii T."/>
            <person name="Iida T."/>
            <person name="Fujita J."/>
            <person name="Nakamura S."/>
        </authorList>
    </citation>
    <scope>NUCLEOTIDE SEQUENCE [LARGE SCALE GENOMIC DNA]</scope>
    <source>
        <strain evidence="5 6">JCM 14742</strain>
    </source>
</reference>
<accession>A0A7I7YWP7</accession>
<comment type="similarity">
    <text evidence="1">Belongs to the mycobacterial PPE family.</text>
</comment>
<sequence>MAAPPEVHSTLLSSGPGPGALVEAAGAWNSLSAEYASVAQELSALLASVEGGVWEGPSAAAYAAAYVPYLAWLMQAGANSAAAAASLETSAASYTAALAAMPTMAELTTNHVVHGVLLATNFFGINTIPIAVNEADYMRMWVQAALTMATYQAVSSAAVASTPQTTAAPQIVKTDAQADPAALSNVLSEATNFVQSIVQGIEQQVQIFLADPGGFQAQISGILLGNGYGNNPLGLPQGLVNLLQSVGISNTQVAHDPTVNLPIDNIVVNILQHFGQSWDPVGGTINGATYDTYTNPGQASFWLARSLELFEDFQNFAVDLTQNPVEAFQWAGSWLFFDIPTHIEEVLSYAVTNPAVALAATSAITPAALGGLGGLAGLAGIAHVAPALAAPAAAAPAALPAIGLTSVAVPAAAPATAPAPPSPSPAAPPAPAPPPPPPPAPAAAAGFVPPYAVPPGIGTESGMSASSSAVAQRKTPRRGALAAVPAAVAAREAAPARRRRRARQRNYGDEFMDMNVDVDPDWGAPTADQTAASGQGGGNLGFAGTAHKASAAGAAGLTTLAGDEFGGSPRMPMMPGTWDPKGTPERDDGASGS</sequence>
<evidence type="ECO:0000256" key="2">
    <source>
        <dbReference type="SAM" id="MobiDB-lite"/>
    </source>
</evidence>
<feature type="compositionally biased region" description="Basic and acidic residues" evidence="2">
    <location>
        <begin position="582"/>
        <end position="593"/>
    </location>
</feature>
<dbReference type="AlphaFoldDB" id="A0A7I7YWP7"/>
<dbReference type="InterPro" id="IPR000030">
    <property type="entry name" value="PPE_dom"/>
</dbReference>
<dbReference type="Pfam" id="PF00823">
    <property type="entry name" value="PPE"/>
    <property type="match status" value="1"/>
</dbReference>
<evidence type="ECO:0000259" key="3">
    <source>
        <dbReference type="Pfam" id="PF00823"/>
    </source>
</evidence>
<evidence type="ECO:0000259" key="4">
    <source>
        <dbReference type="Pfam" id="PF18878"/>
    </source>
</evidence>
<feature type="region of interest" description="Disordered" evidence="2">
    <location>
        <begin position="413"/>
        <end position="441"/>
    </location>
</feature>
<dbReference type="Pfam" id="PF18878">
    <property type="entry name" value="PPE-PPW"/>
    <property type="match status" value="1"/>
</dbReference>
<evidence type="ECO:0000256" key="1">
    <source>
        <dbReference type="ARBA" id="ARBA00010652"/>
    </source>
</evidence>
<name>A0A7I7YWP7_9MYCO</name>
<evidence type="ECO:0008006" key="7">
    <source>
        <dbReference type="Google" id="ProtNLM"/>
    </source>
</evidence>
<evidence type="ECO:0000313" key="6">
    <source>
        <dbReference type="Proteomes" id="UP000467105"/>
    </source>
</evidence>
<gene>
    <name evidence="5" type="ORF">MPRM_35110</name>
</gene>
<dbReference type="Gene3D" id="1.20.1260.20">
    <property type="entry name" value="PPE superfamily"/>
    <property type="match status" value="1"/>
</dbReference>
<dbReference type="EMBL" id="AP022614">
    <property type="protein sequence ID" value="BBZ46230.1"/>
    <property type="molecule type" value="Genomic_DNA"/>
</dbReference>
<dbReference type="GO" id="GO:0052572">
    <property type="term" value="P:response to host immune response"/>
    <property type="evidence" value="ECO:0007669"/>
    <property type="project" value="TreeGrafter"/>
</dbReference>
<evidence type="ECO:0000313" key="5">
    <source>
        <dbReference type="EMBL" id="BBZ46230.1"/>
    </source>
</evidence>
<dbReference type="SUPFAM" id="SSF140459">
    <property type="entry name" value="PE/PPE dimer-like"/>
    <property type="match status" value="1"/>
</dbReference>
<dbReference type="InterPro" id="IPR038332">
    <property type="entry name" value="PPE_sf"/>
</dbReference>
<keyword evidence="6" id="KW-1185">Reference proteome</keyword>
<feature type="compositionally biased region" description="Pro residues" evidence="2">
    <location>
        <begin position="417"/>
        <end position="441"/>
    </location>
</feature>
<proteinExistence type="inferred from homology"/>
<organism evidence="5 6">
    <name type="scientific">Mycobacterium parmense</name>
    <dbReference type="NCBI Taxonomy" id="185642"/>
    <lineage>
        <taxon>Bacteria</taxon>
        <taxon>Bacillati</taxon>
        <taxon>Actinomycetota</taxon>
        <taxon>Actinomycetes</taxon>
        <taxon>Mycobacteriales</taxon>
        <taxon>Mycobacteriaceae</taxon>
        <taxon>Mycobacterium</taxon>
        <taxon>Mycobacterium simiae complex</taxon>
    </lineage>
</organism>
<feature type="domain" description="PPE-PPW subfamily C-terminal" evidence="4">
    <location>
        <begin position="531"/>
        <end position="578"/>
    </location>
</feature>
<dbReference type="InterPro" id="IPR043641">
    <property type="entry name" value="PPE-PPW_C"/>
</dbReference>